<protein>
    <submittedName>
        <fullName evidence="1">Uncharacterized protein</fullName>
    </submittedName>
</protein>
<name>A0A1J4NQL0_9ACTN</name>
<sequence>MGASTFDESVGGAEAWSAAEGGGKILSSAVAKSRWRVSCETRSDWMENTAALAATKRSCTIDPEPGRWISGEEE</sequence>
<dbReference type="STRING" id="1428628.WN71_031230"/>
<proteinExistence type="predicted"/>
<accession>A0A1J4NQL0</accession>
<dbReference type="EMBL" id="LAVA02000090">
    <property type="protein sequence ID" value="OIJ63884.1"/>
    <property type="molecule type" value="Genomic_DNA"/>
</dbReference>
<reference evidence="1" key="1">
    <citation type="submission" date="2016-10" db="EMBL/GenBank/DDBJ databases">
        <title>Genome sequence of Streptomyces mangrovisoli MUSC 149.</title>
        <authorList>
            <person name="Lee L.-H."/>
            <person name="Ser H.-L."/>
        </authorList>
    </citation>
    <scope>NUCLEOTIDE SEQUENCE [LARGE SCALE GENOMIC DNA]</scope>
    <source>
        <strain evidence="1">MUSC 149</strain>
    </source>
</reference>
<keyword evidence="2" id="KW-1185">Reference proteome</keyword>
<gene>
    <name evidence="1" type="ORF">WN71_031230</name>
</gene>
<organism evidence="1 2">
    <name type="scientific">Streptomyces mangrovisoli</name>
    <dbReference type="NCBI Taxonomy" id="1428628"/>
    <lineage>
        <taxon>Bacteria</taxon>
        <taxon>Bacillati</taxon>
        <taxon>Actinomycetota</taxon>
        <taxon>Actinomycetes</taxon>
        <taxon>Kitasatosporales</taxon>
        <taxon>Streptomycetaceae</taxon>
        <taxon>Streptomyces</taxon>
    </lineage>
</organism>
<evidence type="ECO:0000313" key="2">
    <source>
        <dbReference type="Proteomes" id="UP000034196"/>
    </source>
</evidence>
<comment type="caution">
    <text evidence="1">The sequence shown here is derived from an EMBL/GenBank/DDBJ whole genome shotgun (WGS) entry which is preliminary data.</text>
</comment>
<dbReference type="Proteomes" id="UP000034196">
    <property type="component" value="Unassembled WGS sequence"/>
</dbReference>
<dbReference type="AlphaFoldDB" id="A0A1J4NQL0"/>
<evidence type="ECO:0000313" key="1">
    <source>
        <dbReference type="EMBL" id="OIJ63884.1"/>
    </source>
</evidence>